<reference evidence="1 2" key="1">
    <citation type="journal article" date="2013" name="Nature">
        <title>Insights into bilaterian evolution from three spiralian genomes.</title>
        <authorList>
            <person name="Simakov O."/>
            <person name="Marletaz F."/>
            <person name="Cho S.J."/>
            <person name="Edsinger-Gonzales E."/>
            <person name="Havlak P."/>
            <person name="Hellsten U."/>
            <person name="Kuo D.H."/>
            <person name="Larsson T."/>
            <person name="Lv J."/>
            <person name="Arendt D."/>
            <person name="Savage R."/>
            <person name="Osoegawa K."/>
            <person name="de Jong P."/>
            <person name="Grimwood J."/>
            <person name="Chapman J.A."/>
            <person name="Shapiro H."/>
            <person name="Aerts A."/>
            <person name="Otillar R.P."/>
            <person name="Terry A.Y."/>
            <person name="Boore J.L."/>
            <person name="Grigoriev I.V."/>
            <person name="Lindberg D.R."/>
            <person name="Seaver E.C."/>
            <person name="Weisblat D.A."/>
            <person name="Putnam N.H."/>
            <person name="Rokhsar D.S."/>
        </authorList>
    </citation>
    <scope>NUCLEOTIDE SEQUENCE [LARGE SCALE GENOMIC DNA]</scope>
</reference>
<organism evidence="1 2">
    <name type="scientific">Lottia gigantea</name>
    <name type="common">Giant owl limpet</name>
    <dbReference type="NCBI Taxonomy" id="225164"/>
    <lineage>
        <taxon>Eukaryota</taxon>
        <taxon>Metazoa</taxon>
        <taxon>Spiralia</taxon>
        <taxon>Lophotrochozoa</taxon>
        <taxon>Mollusca</taxon>
        <taxon>Gastropoda</taxon>
        <taxon>Patellogastropoda</taxon>
        <taxon>Lottioidea</taxon>
        <taxon>Lottiidae</taxon>
        <taxon>Lottia</taxon>
    </lineage>
</organism>
<dbReference type="STRING" id="225164.V4B3U8"/>
<gene>
    <name evidence="1" type="ORF">LOTGIDRAFT_157217</name>
</gene>
<dbReference type="HOGENOM" id="CLU_471981_0_0_1"/>
<sequence length="578" mass="67021">MEDSNRGSSLIDYVLADIRALSNITKFGVNTFNEFSYHASLCFRVKLEHKHKCVTPLVKNSKDHQRLNRWNPSKSSELKQLLLSELDSLTNLVNSSPMSVDNIAKNISCVLQDVGARCLGVKTVKSSTRSSTKKSYSNEWFDSKCRLARQDFNRVRNKYLRKRCSTNRKCFCSARSYYSKVKRHAKFKLSKLKARKISSLHKCDPKQFWNEIKSSYHQVPKTDLCVNDFFEHFKAAFGNELNSSSNTLNDVSDHNGILFYQNGTFHKAEKRLASQGRKALGAVISRAGSLCLDIRSKCTLYNSCVASVLLYGCEVWGFIKGRNIEIIQNDFVRYTLSLGKATPLIAAISEIGLYPLSVIRKCRILKYWQRIALSNNPLLRAVYEALCSDALSGKHNWLYNVKILLDQIGFSYVFTNPGSVYFKSLKSRIYDQYVQEWWSSLVESSKLRFFRNFKINSQYETYLDANIATKFRSIICKFRCGNLQLRVETGRYTKIPRDKRICECCKSKHYIEDEFHFLLCCPIYSHLRQKFFHKQFWSFPSLLKMNILMNPKSHSQVLSLGRYLYEAYKLRETIVINL</sequence>
<dbReference type="KEGG" id="lgi:LOTGIDRAFT_157217"/>
<dbReference type="CTD" id="20237272"/>
<proteinExistence type="predicted"/>
<dbReference type="OrthoDB" id="6070753at2759"/>
<name>V4B3U8_LOTGI</name>
<evidence type="ECO:0000313" key="2">
    <source>
        <dbReference type="Proteomes" id="UP000030746"/>
    </source>
</evidence>
<accession>V4B3U8</accession>
<dbReference type="AlphaFoldDB" id="V4B3U8"/>
<dbReference type="GeneID" id="20237272"/>
<dbReference type="EMBL" id="KB200329">
    <property type="protein sequence ID" value="ESP02071.1"/>
    <property type="molecule type" value="Genomic_DNA"/>
</dbReference>
<protein>
    <submittedName>
        <fullName evidence="1">Uncharacterized protein</fullName>
    </submittedName>
</protein>
<evidence type="ECO:0000313" key="1">
    <source>
        <dbReference type="EMBL" id="ESP02071.1"/>
    </source>
</evidence>
<dbReference type="Proteomes" id="UP000030746">
    <property type="component" value="Unassembled WGS sequence"/>
</dbReference>
<keyword evidence="2" id="KW-1185">Reference proteome</keyword>
<dbReference type="RefSeq" id="XP_009047229.1">
    <property type="nucleotide sequence ID" value="XM_009048981.1"/>
</dbReference>